<dbReference type="EMBL" id="LT629791">
    <property type="protein sequence ID" value="SDU79680.1"/>
    <property type="molecule type" value="Genomic_DNA"/>
</dbReference>
<organism evidence="1 2">
    <name type="scientific">Jiangella alkaliphila</name>
    <dbReference type="NCBI Taxonomy" id="419479"/>
    <lineage>
        <taxon>Bacteria</taxon>
        <taxon>Bacillati</taxon>
        <taxon>Actinomycetota</taxon>
        <taxon>Actinomycetes</taxon>
        <taxon>Jiangellales</taxon>
        <taxon>Jiangellaceae</taxon>
        <taxon>Jiangella</taxon>
    </lineage>
</organism>
<reference evidence="2" key="1">
    <citation type="submission" date="2016-10" db="EMBL/GenBank/DDBJ databases">
        <authorList>
            <person name="Varghese N."/>
            <person name="Submissions S."/>
        </authorList>
    </citation>
    <scope>NUCLEOTIDE SEQUENCE [LARGE SCALE GENOMIC DNA]</scope>
    <source>
        <strain evidence="2">DSM 45079</strain>
    </source>
</reference>
<gene>
    <name evidence="1" type="ORF">SAMN04488563_6047</name>
</gene>
<dbReference type="RefSeq" id="WP_152690818.1">
    <property type="nucleotide sequence ID" value="NZ_KQ061236.1"/>
</dbReference>
<evidence type="ECO:0000313" key="1">
    <source>
        <dbReference type="EMBL" id="SDU79680.1"/>
    </source>
</evidence>
<dbReference type="Proteomes" id="UP000182977">
    <property type="component" value="Chromosome I"/>
</dbReference>
<dbReference type="GO" id="GO:0031412">
    <property type="term" value="P:gas vesicle organization"/>
    <property type="evidence" value="ECO:0007669"/>
    <property type="project" value="InterPro"/>
</dbReference>
<name>A0A1H2LF82_9ACTN</name>
<accession>A0A1H2LF82</accession>
<sequence>MNEPVHVLPSRIDADADSVERDLFKLVLTVVELIR</sequence>
<dbReference type="AlphaFoldDB" id="A0A1H2LF82"/>
<protein>
    <submittedName>
        <fullName evidence="1">Gas vesicle protein K</fullName>
    </submittedName>
</protein>
<proteinExistence type="predicted"/>
<dbReference type="InterPro" id="IPR007805">
    <property type="entry name" value="GvpK"/>
</dbReference>
<dbReference type="OrthoDB" id="5772958at2"/>
<evidence type="ECO:0000313" key="2">
    <source>
        <dbReference type="Proteomes" id="UP000182977"/>
    </source>
</evidence>
<keyword evidence="2" id="KW-1185">Reference proteome</keyword>
<dbReference type="Pfam" id="PF05121">
    <property type="entry name" value="GvpK"/>
    <property type="match status" value="1"/>
</dbReference>